<protein>
    <submittedName>
        <fullName evidence="3">Uncharacterized protein</fullName>
    </submittedName>
</protein>
<feature type="transmembrane region" description="Helical" evidence="1">
    <location>
        <begin position="29"/>
        <end position="46"/>
    </location>
</feature>
<feature type="signal peptide" evidence="2">
    <location>
        <begin position="1"/>
        <end position="19"/>
    </location>
</feature>
<feature type="chain" id="PRO_5004522073" evidence="2">
    <location>
        <begin position="20"/>
        <end position="74"/>
    </location>
</feature>
<reference evidence="3" key="1">
    <citation type="journal article" date="2013" name="BMC Genomics">
        <title>Unscrambling butterfly oogenesis.</title>
        <authorList>
            <person name="Carter J.M."/>
            <person name="Baker S.C."/>
            <person name="Pink R."/>
            <person name="Carter D.R."/>
            <person name="Collins A."/>
            <person name="Tomlin J."/>
            <person name="Gibbs M."/>
            <person name="Breuker C.J."/>
        </authorList>
    </citation>
    <scope>NUCLEOTIDE SEQUENCE</scope>
    <source>
        <tissue evidence="3">Ovary</tissue>
    </source>
</reference>
<evidence type="ECO:0000256" key="2">
    <source>
        <dbReference type="SAM" id="SignalP"/>
    </source>
</evidence>
<name>S4PGT5_9NEOP</name>
<keyword evidence="1" id="KW-0812">Transmembrane</keyword>
<accession>S4PGT5</accession>
<evidence type="ECO:0000256" key="1">
    <source>
        <dbReference type="SAM" id="Phobius"/>
    </source>
</evidence>
<keyword evidence="2" id="KW-0732">Signal</keyword>
<organism evidence="3">
    <name type="scientific">Pararge aegeria</name>
    <name type="common">speckled wood butterfly</name>
    <dbReference type="NCBI Taxonomy" id="116150"/>
    <lineage>
        <taxon>Eukaryota</taxon>
        <taxon>Metazoa</taxon>
        <taxon>Ecdysozoa</taxon>
        <taxon>Arthropoda</taxon>
        <taxon>Hexapoda</taxon>
        <taxon>Insecta</taxon>
        <taxon>Pterygota</taxon>
        <taxon>Neoptera</taxon>
        <taxon>Endopterygota</taxon>
        <taxon>Lepidoptera</taxon>
        <taxon>Glossata</taxon>
        <taxon>Ditrysia</taxon>
        <taxon>Papilionoidea</taxon>
        <taxon>Nymphalidae</taxon>
        <taxon>Satyrinae</taxon>
        <taxon>Satyrini</taxon>
        <taxon>Parargina</taxon>
        <taxon>Pararge</taxon>
    </lineage>
</organism>
<keyword evidence="1" id="KW-0472">Membrane</keyword>
<dbReference type="EMBL" id="GAIX01002411">
    <property type="protein sequence ID" value="JAA90149.1"/>
    <property type="molecule type" value="Transcribed_RNA"/>
</dbReference>
<feature type="non-terminal residue" evidence="3">
    <location>
        <position position="74"/>
    </location>
</feature>
<proteinExistence type="predicted"/>
<evidence type="ECO:0000313" key="3">
    <source>
        <dbReference type="EMBL" id="JAA90149.1"/>
    </source>
</evidence>
<reference evidence="3" key="2">
    <citation type="submission" date="2013-05" db="EMBL/GenBank/DDBJ databases">
        <authorList>
            <person name="Carter J.-M."/>
            <person name="Baker S.C."/>
            <person name="Pink R."/>
            <person name="Carter D.R.F."/>
            <person name="Collins A."/>
            <person name="Tomlin J."/>
            <person name="Gibbs M."/>
            <person name="Breuker C.J."/>
        </authorList>
    </citation>
    <scope>NUCLEOTIDE SEQUENCE</scope>
    <source>
        <tissue evidence="3">Ovary</tissue>
    </source>
</reference>
<dbReference type="AlphaFoldDB" id="S4PGT5"/>
<sequence length="74" mass="7733">MAALALVCYLVSVLSGVLGLQTFAMLGQTAALASVGMLLVWCYARATGNMRELGSQMDQIADSVMELAGQHAGR</sequence>
<keyword evidence="1" id="KW-1133">Transmembrane helix</keyword>